<dbReference type="OrthoDB" id="6197363at2"/>
<keyword evidence="3" id="KW-1185">Reference proteome</keyword>
<comment type="caution">
    <text evidence="2">The sequence shown here is derived from an EMBL/GenBank/DDBJ whole genome shotgun (WGS) entry which is preliminary data.</text>
</comment>
<proteinExistence type="predicted"/>
<dbReference type="AlphaFoldDB" id="A0A3N5Y5W7"/>
<sequence>MLKIVKASLIISAASVGFAMPAQADINEALANICTIVQADDKGELRKKMRTVQSDYKMKLRDYYDGITCNGNSLIRTALLSNAVETGTLMVKKMPSRTLGEPENDGKTLSAWIQEQGLDGNAIASALQERL</sequence>
<feature type="signal peptide" evidence="1">
    <location>
        <begin position="1"/>
        <end position="24"/>
    </location>
</feature>
<name>A0A3N5Y5W7_9ALTE</name>
<feature type="chain" id="PRO_5017934659" evidence="1">
    <location>
        <begin position="25"/>
        <end position="131"/>
    </location>
</feature>
<organism evidence="2 3">
    <name type="scientific">Alteromonas sediminis</name>
    <dbReference type="NCBI Taxonomy" id="2259342"/>
    <lineage>
        <taxon>Bacteria</taxon>
        <taxon>Pseudomonadati</taxon>
        <taxon>Pseudomonadota</taxon>
        <taxon>Gammaproteobacteria</taxon>
        <taxon>Alteromonadales</taxon>
        <taxon>Alteromonadaceae</taxon>
        <taxon>Alteromonas/Salinimonas group</taxon>
        <taxon>Alteromonas</taxon>
    </lineage>
</organism>
<dbReference type="InterPro" id="IPR022193">
    <property type="entry name" value="DUF3718"/>
</dbReference>
<evidence type="ECO:0000313" key="3">
    <source>
        <dbReference type="Proteomes" id="UP000275281"/>
    </source>
</evidence>
<dbReference type="RefSeq" id="WP_124026654.1">
    <property type="nucleotide sequence ID" value="NZ_JBHRSN010000005.1"/>
</dbReference>
<keyword evidence="1" id="KW-0732">Signal</keyword>
<evidence type="ECO:0000256" key="1">
    <source>
        <dbReference type="SAM" id="SignalP"/>
    </source>
</evidence>
<protein>
    <submittedName>
        <fullName evidence="2">DUF3718 domain-containing protein</fullName>
    </submittedName>
</protein>
<dbReference type="Pfam" id="PF12514">
    <property type="entry name" value="DUF3718"/>
    <property type="match status" value="1"/>
</dbReference>
<dbReference type="EMBL" id="RPOK01000001">
    <property type="protein sequence ID" value="RPJ68653.1"/>
    <property type="molecule type" value="Genomic_DNA"/>
</dbReference>
<reference evidence="2 3" key="1">
    <citation type="submission" date="2018-11" db="EMBL/GenBank/DDBJ databases">
        <authorList>
            <person name="Ye M.-Q."/>
            <person name="Du Z.-J."/>
        </authorList>
    </citation>
    <scope>NUCLEOTIDE SEQUENCE [LARGE SCALE GENOMIC DNA]</scope>
    <source>
        <strain evidence="2 3">U0105</strain>
    </source>
</reference>
<dbReference type="Proteomes" id="UP000275281">
    <property type="component" value="Unassembled WGS sequence"/>
</dbReference>
<evidence type="ECO:0000313" key="2">
    <source>
        <dbReference type="EMBL" id="RPJ68653.1"/>
    </source>
</evidence>
<gene>
    <name evidence="2" type="ORF">DRW07_04450</name>
</gene>
<accession>A0A3N5Y5W7</accession>